<dbReference type="InterPro" id="IPR032675">
    <property type="entry name" value="LRR_dom_sf"/>
</dbReference>
<reference evidence="2" key="1">
    <citation type="journal article" date="2020" name="Nature">
        <title>Giant virus diversity and host interactions through global metagenomics.</title>
        <authorList>
            <person name="Schulz F."/>
            <person name="Roux S."/>
            <person name="Paez-Espino D."/>
            <person name="Jungbluth S."/>
            <person name="Walsh D.A."/>
            <person name="Denef V.J."/>
            <person name="McMahon K.D."/>
            <person name="Konstantinidis K.T."/>
            <person name="Eloe-Fadrosh E.A."/>
            <person name="Kyrpides N.C."/>
            <person name="Woyke T."/>
        </authorList>
    </citation>
    <scope>NUCLEOTIDE SEQUENCE</scope>
    <source>
        <strain evidence="2">GVMAG-S-1035118-87</strain>
    </source>
</reference>
<dbReference type="EMBL" id="MN740627">
    <property type="protein sequence ID" value="QHS79248.1"/>
    <property type="molecule type" value="Genomic_DNA"/>
</dbReference>
<dbReference type="PANTHER" id="PTHR45661">
    <property type="entry name" value="SURFACE ANTIGEN"/>
    <property type="match status" value="1"/>
</dbReference>
<feature type="domain" description="Hedgehog/Intein (Hint)" evidence="1">
    <location>
        <begin position="412"/>
        <end position="529"/>
    </location>
</feature>
<evidence type="ECO:0000259" key="1">
    <source>
        <dbReference type="Pfam" id="PF13403"/>
    </source>
</evidence>
<dbReference type="PANTHER" id="PTHR45661:SF3">
    <property type="entry name" value="IG-LIKE DOMAIN-CONTAINING PROTEIN"/>
    <property type="match status" value="1"/>
</dbReference>
<dbReference type="AlphaFoldDB" id="A0A6C0AHK7"/>
<organism evidence="2">
    <name type="scientific">viral metagenome</name>
    <dbReference type="NCBI Taxonomy" id="1070528"/>
    <lineage>
        <taxon>unclassified sequences</taxon>
        <taxon>metagenomes</taxon>
        <taxon>organismal metagenomes</taxon>
    </lineage>
</organism>
<evidence type="ECO:0000313" key="2">
    <source>
        <dbReference type="EMBL" id="QHS79248.1"/>
    </source>
</evidence>
<dbReference type="Pfam" id="PF13403">
    <property type="entry name" value="Hint_2"/>
    <property type="match status" value="1"/>
</dbReference>
<protein>
    <recommendedName>
        <fullName evidence="1">Hedgehog/Intein (Hint) domain-containing protein</fullName>
    </recommendedName>
</protein>
<accession>A0A6C0AHK7</accession>
<proteinExistence type="predicted"/>
<dbReference type="Pfam" id="PF13306">
    <property type="entry name" value="LRR_5"/>
    <property type="match status" value="2"/>
</dbReference>
<dbReference type="InterPro" id="IPR028992">
    <property type="entry name" value="Hedgehog/Intein_dom"/>
</dbReference>
<dbReference type="InterPro" id="IPR026906">
    <property type="entry name" value="LRR_5"/>
</dbReference>
<dbReference type="InterPro" id="IPR053139">
    <property type="entry name" value="Surface_bspA-like"/>
</dbReference>
<dbReference type="Gene3D" id="3.80.10.10">
    <property type="entry name" value="Ribonuclease Inhibitor"/>
    <property type="match status" value="2"/>
</dbReference>
<sequence>MIIDNIVYTLDTSGTFYTVTGYTPGLTDILIRDYIGGIPVREIAADVFQQYTPDVDGTYVLSIPTTVTTIGQEAFFDVGNGQSQYNASIDFSNIITIGDTAFATSISFEPLSGDLNLSSTASLGGGSFDNWGIGTLTLSPLLTTIYFNTFGNAKLTAFSALSSTNLTLIQQQAFINCTITTYNFYNCTTLSSIDPGAFGQSTIPSFDIDVYVCQFTYDQLNLSAFPANVHFSTGPLAYDTSGGSAIVTGLFSSIENLEILSPYQTYDVTGIADNAFYQKPFTLSGTITFPTTLTSIGAYAFRGCALTGMLILPPNLTVLEEYVFAECSFTSMAPPTQLFSIGARAFFNLPLFVYDFTQCEQLAYIDPSAFDEYNQSFLDINVYVTRFTYDRLQFSLFPPYVKFHTGIPVSNICFVAGTLVKIDQGIFPIESLTRKHTLRGQPITLTKTKHDDPYLVKIQAYAFDQFPTQDTYMSLNHRVYFNERVKARDLVNGVTVTLVDYHGEPLYNVLVKAHTSMLVHGMLVETLDPTSVIALLYTSKLSPNQKNQLIEKMNRQTEYEDIVIHLKRNQ</sequence>
<name>A0A6C0AHK7_9ZZZZ</name>